<sequence>MYKKNVQRKTTKPIVNIGIIILIVFIGIFSYRVINILNDNNERGGFAYVQILNFGMPLIENKIYDEASYAENNLSVKAVCLEALGLSSIDNFFIVNNEVNFYNQGFSKEADITTVALDSFNINDSTIVRGEKDSNTLDASLKKTLDQSQVEVLIYHSHTTENYAEAGGDTLDENYSVVGVGDEITRELEETYGIAVIHDKTNHSVSYNNSYDRSNETVSRYLEKYGDFKIIIDLHRDSGSNKSAFTTNINGESAAKIMFVTTKNSTKYAKNQALVDELYNKANEIFPGLTKPTYTYNRGINGFNLGLSDGSVLIECGADSNTSAEAQATGRLIARLIAEHINKK</sequence>
<feature type="transmembrane region" description="Helical" evidence="1">
    <location>
        <begin position="14"/>
        <end position="34"/>
    </location>
</feature>
<accession>A0A2T0BJB3</accession>
<dbReference type="NCBIfam" id="TIGR02867">
    <property type="entry name" value="spore_II_P"/>
    <property type="match status" value="1"/>
</dbReference>
<keyword evidence="1" id="KW-0472">Membrane</keyword>
<dbReference type="Pfam" id="PF07454">
    <property type="entry name" value="SpoIIP"/>
    <property type="match status" value="1"/>
</dbReference>
<dbReference type="EMBL" id="PVXQ01000004">
    <property type="protein sequence ID" value="PRR83937.1"/>
    <property type="molecule type" value="Genomic_DNA"/>
</dbReference>
<keyword evidence="1" id="KW-0812">Transmembrane</keyword>
<evidence type="ECO:0000256" key="1">
    <source>
        <dbReference type="SAM" id="Phobius"/>
    </source>
</evidence>
<dbReference type="OrthoDB" id="1633470at2"/>
<protein>
    <submittedName>
        <fullName evidence="2">Stage II sporulation protein P</fullName>
    </submittedName>
</protein>
<gene>
    <name evidence="2" type="ORF">CLVI_05910</name>
</gene>
<dbReference type="Proteomes" id="UP000239471">
    <property type="component" value="Unassembled WGS sequence"/>
</dbReference>
<evidence type="ECO:0000313" key="2">
    <source>
        <dbReference type="EMBL" id="PRR83937.1"/>
    </source>
</evidence>
<keyword evidence="3" id="KW-1185">Reference proteome</keyword>
<evidence type="ECO:0000313" key="3">
    <source>
        <dbReference type="Proteomes" id="UP000239471"/>
    </source>
</evidence>
<organism evidence="2 3">
    <name type="scientific">Clostridium vincentii</name>
    <dbReference type="NCBI Taxonomy" id="52704"/>
    <lineage>
        <taxon>Bacteria</taxon>
        <taxon>Bacillati</taxon>
        <taxon>Bacillota</taxon>
        <taxon>Clostridia</taxon>
        <taxon>Eubacteriales</taxon>
        <taxon>Clostridiaceae</taxon>
        <taxon>Clostridium</taxon>
    </lineage>
</organism>
<reference evidence="2 3" key="1">
    <citation type="submission" date="2018-03" db="EMBL/GenBank/DDBJ databases">
        <title>Genome sequence of Clostridium vincentii DSM 10228.</title>
        <authorList>
            <person name="Poehlein A."/>
            <person name="Daniel R."/>
        </authorList>
    </citation>
    <scope>NUCLEOTIDE SEQUENCE [LARGE SCALE GENOMIC DNA]</scope>
    <source>
        <strain evidence="2 3">DSM 10228</strain>
    </source>
</reference>
<dbReference type="AlphaFoldDB" id="A0A2T0BJB3"/>
<comment type="caution">
    <text evidence="2">The sequence shown here is derived from an EMBL/GenBank/DDBJ whole genome shotgun (WGS) entry which is preliminary data.</text>
</comment>
<keyword evidence="1" id="KW-1133">Transmembrane helix</keyword>
<dbReference type="RefSeq" id="WP_106058622.1">
    <property type="nucleotide sequence ID" value="NZ_PVXQ01000004.1"/>
</dbReference>
<dbReference type="InterPro" id="IPR010897">
    <property type="entry name" value="Spore_II_P"/>
</dbReference>
<name>A0A2T0BJB3_9CLOT</name>
<proteinExistence type="predicted"/>